<dbReference type="SUPFAM" id="SSF53955">
    <property type="entry name" value="Lysozyme-like"/>
    <property type="match status" value="1"/>
</dbReference>
<evidence type="ECO:0000313" key="3">
    <source>
        <dbReference type="Proteomes" id="UP001055057"/>
    </source>
</evidence>
<dbReference type="InterPro" id="IPR023346">
    <property type="entry name" value="Lysozyme-like_dom_sf"/>
</dbReference>
<feature type="domain" description="Glycoside hydrolase family 19 catalytic" evidence="1">
    <location>
        <begin position="36"/>
        <end position="80"/>
    </location>
</feature>
<dbReference type="Proteomes" id="UP001055057">
    <property type="component" value="Unassembled WGS sequence"/>
</dbReference>
<gene>
    <name evidence="2" type="ORF">MPOCJGCO_1319</name>
</gene>
<keyword evidence="3" id="KW-1185">Reference proteome</keyword>
<sequence>MQPVRETFAATDAQAIAILDRSWRAGKMPWVDKAYWTPDAQGKSWLGRGFVQLTHKANYEKMAAITGVDLVNHPDLAMTVGVATKILIDGMIAGSFTGKKLGDYFSATKEDWVNARRIINRTERAELVASYARKYYAAISYTT</sequence>
<dbReference type="EMBL" id="BPRB01000068">
    <property type="protein sequence ID" value="GJE59231.1"/>
    <property type="molecule type" value="Genomic_DNA"/>
</dbReference>
<protein>
    <recommendedName>
        <fullName evidence="1">Glycoside hydrolase family 19 catalytic domain-containing protein</fullName>
    </recommendedName>
</protein>
<reference evidence="2" key="2">
    <citation type="submission" date="2021-08" db="EMBL/GenBank/DDBJ databases">
        <authorList>
            <person name="Tani A."/>
            <person name="Ola A."/>
            <person name="Ogura Y."/>
            <person name="Katsura K."/>
            <person name="Hayashi T."/>
        </authorList>
    </citation>
    <scope>NUCLEOTIDE SEQUENCE</scope>
    <source>
        <strain evidence="2">DSM 23632</strain>
    </source>
</reference>
<accession>A0ABQ4TVZ5</accession>
<dbReference type="Gene3D" id="1.10.530.10">
    <property type="match status" value="1"/>
</dbReference>
<name>A0ABQ4TVZ5_9HYPH</name>
<reference evidence="2" key="1">
    <citation type="journal article" date="2021" name="Front. Microbiol.">
        <title>Comprehensive Comparative Genomics and Phenotyping of Methylobacterium Species.</title>
        <authorList>
            <person name="Alessa O."/>
            <person name="Ogura Y."/>
            <person name="Fujitani Y."/>
            <person name="Takami H."/>
            <person name="Hayashi T."/>
            <person name="Sahin N."/>
            <person name="Tani A."/>
        </authorList>
    </citation>
    <scope>NUCLEOTIDE SEQUENCE</scope>
    <source>
        <strain evidence="2">DSM 23632</strain>
    </source>
</reference>
<dbReference type="InterPro" id="IPR000726">
    <property type="entry name" value="Glyco_hydro_19_cat"/>
</dbReference>
<comment type="caution">
    <text evidence="2">The sequence shown here is derived from an EMBL/GenBank/DDBJ whole genome shotgun (WGS) entry which is preliminary data.</text>
</comment>
<organism evidence="2 3">
    <name type="scientific">Methylobacterium trifolii</name>
    <dbReference type="NCBI Taxonomy" id="1003092"/>
    <lineage>
        <taxon>Bacteria</taxon>
        <taxon>Pseudomonadati</taxon>
        <taxon>Pseudomonadota</taxon>
        <taxon>Alphaproteobacteria</taxon>
        <taxon>Hyphomicrobiales</taxon>
        <taxon>Methylobacteriaceae</taxon>
        <taxon>Methylobacterium</taxon>
    </lineage>
</organism>
<evidence type="ECO:0000259" key="1">
    <source>
        <dbReference type="Pfam" id="PF00182"/>
    </source>
</evidence>
<evidence type="ECO:0000313" key="2">
    <source>
        <dbReference type="EMBL" id="GJE59231.1"/>
    </source>
</evidence>
<proteinExistence type="predicted"/>
<dbReference type="Pfam" id="PF00182">
    <property type="entry name" value="Glyco_hydro_19"/>
    <property type="match status" value="1"/>
</dbReference>